<evidence type="ECO:0000313" key="2">
    <source>
        <dbReference type="EMBL" id="TFY58777.1"/>
    </source>
</evidence>
<feature type="region of interest" description="Disordered" evidence="1">
    <location>
        <begin position="299"/>
        <end position="322"/>
    </location>
</feature>
<gene>
    <name evidence="2" type="ORF">EVJ58_g6203</name>
</gene>
<comment type="caution">
    <text evidence="2">The sequence shown here is derived from an EMBL/GenBank/DDBJ whole genome shotgun (WGS) entry which is preliminary data.</text>
</comment>
<reference evidence="2 3" key="1">
    <citation type="submission" date="2019-01" db="EMBL/GenBank/DDBJ databases">
        <title>Genome sequencing of the rare red list fungi Fomitopsis rosea.</title>
        <authorList>
            <person name="Buettner E."/>
            <person name="Kellner H."/>
        </authorList>
    </citation>
    <scope>NUCLEOTIDE SEQUENCE [LARGE SCALE GENOMIC DNA]</scope>
    <source>
        <strain evidence="2 3">DSM 105464</strain>
    </source>
</reference>
<protein>
    <submittedName>
        <fullName evidence="2">Uncharacterized protein</fullName>
    </submittedName>
</protein>
<feature type="compositionally biased region" description="Polar residues" evidence="1">
    <location>
        <begin position="213"/>
        <end position="222"/>
    </location>
</feature>
<evidence type="ECO:0000256" key="1">
    <source>
        <dbReference type="SAM" id="MobiDB-lite"/>
    </source>
</evidence>
<organism evidence="2 3">
    <name type="scientific">Rhodofomes roseus</name>
    <dbReference type="NCBI Taxonomy" id="34475"/>
    <lineage>
        <taxon>Eukaryota</taxon>
        <taxon>Fungi</taxon>
        <taxon>Dikarya</taxon>
        <taxon>Basidiomycota</taxon>
        <taxon>Agaricomycotina</taxon>
        <taxon>Agaricomycetes</taxon>
        <taxon>Polyporales</taxon>
        <taxon>Rhodofomes</taxon>
    </lineage>
</organism>
<feature type="compositionally biased region" description="Low complexity" evidence="1">
    <location>
        <begin position="10"/>
        <end position="30"/>
    </location>
</feature>
<dbReference type="EMBL" id="SEKV01000339">
    <property type="protein sequence ID" value="TFY58777.1"/>
    <property type="molecule type" value="Genomic_DNA"/>
</dbReference>
<accession>A0A4Y9YB21</accession>
<feature type="compositionally biased region" description="Acidic residues" evidence="1">
    <location>
        <begin position="161"/>
        <end position="185"/>
    </location>
</feature>
<sequence length="447" mass="49181">MARTPPPRPGTKTATKTATKASTKASTNTSTRKKPKGRAAAAHDPEYGRLILQSVFNILPTRLECKGWAKTFCEAVQSARGHGCTDDVIASFVDDACTIISGRFPAPGDDLPGWATELKAGLEREEEAFRQRKRDEYQRLLAKSQALTQGGEEGESKGAESDEAESEEAESEEAESEGDEWEEPEGERSEGDESVEEEERPKKKQRRVEDASTTKSHNTSLANDDDAMVVDPPAPDKPQPSDRSGAGTPEPQSEQIHMGRQCDRCHTMNRTLAQCKMRKVRRTFKCDKCRQDRKGCFFDEEPAKMPSDADAEGETDDAQGQGTKGVIAKGKARATLAAKPLRKKATQHVTAPRAQAGQQGRTLHATSVVRVPAPSMIAATPFPMSIGFEHDELTTLDLSPGQIIKIRVLRSERAMLLSRLNIIHRAIQENEAQERQITGEPAREKRQ</sequence>
<feature type="region of interest" description="Disordered" evidence="1">
    <location>
        <begin position="339"/>
        <end position="363"/>
    </location>
</feature>
<feature type="region of interest" description="Disordered" evidence="1">
    <location>
        <begin position="143"/>
        <end position="261"/>
    </location>
</feature>
<evidence type="ECO:0000313" key="3">
    <source>
        <dbReference type="Proteomes" id="UP000298390"/>
    </source>
</evidence>
<name>A0A4Y9YB21_9APHY</name>
<dbReference type="Proteomes" id="UP000298390">
    <property type="component" value="Unassembled WGS sequence"/>
</dbReference>
<proteinExistence type="predicted"/>
<feature type="region of interest" description="Disordered" evidence="1">
    <location>
        <begin position="1"/>
        <end position="42"/>
    </location>
</feature>
<dbReference type="AlphaFoldDB" id="A0A4Y9YB21"/>